<gene>
    <name evidence="1" type="ORF">BDY19DRAFT_923445</name>
</gene>
<dbReference type="EMBL" id="MU274902">
    <property type="protein sequence ID" value="KAI0093375.1"/>
    <property type="molecule type" value="Genomic_DNA"/>
</dbReference>
<accession>A0ACB8UGG5</accession>
<reference evidence="1" key="1">
    <citation type="journal article" date="2021" name="Environ. Microbiol.">
        <title>Gene family expansions and transcriptome signatures uncover fungal adaptations to wood decay.</title>
        <authorList>
            <person name="Hage H."/>
            <person name="Miyauchi S."/>
            <person name="Viragh M."/>
            <person name="Drula E."/>
            <person name="Min B."/>
            <person name="Chaduli D."/>
            <person name="Navarro D."/>
            <person name="Favel A."/>
            <person name="Norest M."/>
            <person name="Lesage-Meessen L."/>
            <person name="Balint B."/>
            <person name="Merenyi Z."/>
            <person name="de Eugenio L."/>
            <person name="Morin E."/>
            <person name="Martinez A.T."/>
            <person name="Baldrian P."/>
            <person name="Stursova M."/>
            <person name="Martinez M.J."/>
            <person name="Novotny C."/>
            <person name="Magnuson J.K."/>
            <person name="Spatafora J.W."/>
            <person name="Maurice S."/>
            <person name="Pangilinan J."/>
            <person name="Andreopoulos W."/>
            <person name="LaButti K."/>
            <person name="Hundley H."/>
            <person name="Na H."/>
            <person name="Kuo A."/>
            <person name="Barry K."/>
            <person name="Lipzen A."/>
            <person name="Henrissat B."/>
            <person name="Riley R."/>
            <person name="Ahrendt S."/>
            <person name="Nagy L.G."/>
            <person name="Grigoriev I.V."/>
            <person name="Martin F."/>
            <person name="Rosso M.N."/>
        </authorList>
    </citation>
    <scope>NUCLEOTIDE SEQUENCE</scope>
    <source>
        <strain evidence="1">CBS 384.51</strain>
    </source>
</reference>
<organism evidence="1 2">
    <name type="scientific">Irpex rosettiformis</name>
    <dbReference type="NCBI Taxonomy" id="378272"/>
    <lineage>
        <taxon>Eukaryota</taxon>
        <taxon>Fungi</taxon>
        <taxon>Dikarya</taxon>
        <taxon>Basidiomycota</taxon>
        <taxon>Agaricomycotina</taxon>
        <taxon>Agaricomycetes</taxon>
        <taxon>Polyporales</taxon>
        <taxon>Irpicaceae</taxon>
        <taxon>Irpex</taxon>
    </lineage>
</organism>
<sequence>MPWPMISPPHEVDDIRPARVAMFILSAQHSEGLSMKERVKNALRRWHPDRFSRLLARVSDEDKEKVEEGAGIVARCLSNLLERDPW</sequence>
<keyword evidence="2" id="KW-1185">Reference proteome</keyword>
<evidence type="ECO:0000313" key="2">
    <source>
        <dbReference type="Proteomes" id="UP001055072"/>
    </source>
</evidence>
<name>A0ACB8UGG5_9APHY</name>
<proteinExistence type="predicted"/>
<comment type="caution">
    <text evidence="1">The sequence shown here is derived from an EMBL/GenBank/DDBJ whole genome shotgun (WGS) entry which is preliminary data.</text>
</comment>
<protein>
    <submittedName>
        <fullName evidence="1">Uncharacterized protein</fullName>
    </submittedName>
</protein>
<evidence type="ECO:0000313" key="1">
    <source>
        <dbReference type="EMBL" id="KAI0093375.1"/>
    </source>
</evidence>
<dbReference type="Proteomes" id="UP001055072">
    <property type="component" value="Unassembled WGS sequence"/>
</dbReference>